<dbReference type="OrthoDB" id="4089664at2759"/>
<reference evidence="8 9" key="1">
    <citation type="journal article" date="2016" name="Mol. Biol. Evol.">
        <title>Comparative Genomics of Early-Diverging Mushroom-Forming Fungi Provides Insights into the Origins of Lignocellulose Decay Capabilities.</title>
        <authorList>
            <person name="Nagy L.G."/>
            <person name="Riley R."/>
            <person name="Tritt A."/>
            <person name="Adam C."/>
            <person name="Daum C."/>
            <person name="Floudas D."/>
            <person name="Sun H."/>
            <person name="Yadav J.S."/>
            <person name="Pangilinan J."/>
            <person name="Larsson K.H."/>
            <person name="Matsuura K."/>
            <person name="Barry K."/>
            <person name="Labutti K."/>
            <person name="Kuo R."/>
            <person name="Ohm R.A."/>
            <person name="Bhattacharya S.S."/>
            <person name="Shirouzu T."/>
            <person name="Yoshinaga Y."/>
            <person name="Martin F.M."/>
            <person name="Grigoriev I.V."/>
            <person name="Hibbett D.S."/>
        </authorList>
    </citation>
    <scope>NUCLEOTIDE SEQUENCE [LARGE SCALE GENOMIC DNA]</scope>
    <source>
        <strain evidence="8 9">93-53</strain>
    </source>
</reference>
<dbReference type="AlphaFoldDB" id="A0A165I8C4"/>
<dbReference type="InterPro" id="IPR007135">
    <property type="entry name" value="Atg3/Atg10"/>
</dbReference>
<organism evidence="8 9">
    <name type="scientific">Laetiporus sulphureus 93-53</name>
    <dbReference type="NCBI Taxonomy" id="1314785"/>
    <lineage>
        <taxon>Eukaryota</taxon>
        <taxon>Fungi</taxon>
        <taxon>Dikarya</taxon>
        <taxon>Basidiomycota</taxon>
        <taxon>Agaricomycotina</taxon>
        <taxon>Agaricomycetes</taxon>
        <taxon>Polyporales</taxon>
        <taxon>Laetiporus</taxon>
    </lineage>
</organism>
<dbReference type="GO" id="GO:0032446">
    <property type="term" value="P:protein modification by small protein conjugation"/>
    <property type="evidence" value="ECO:0007669"/>
    <property type="project" value="TreeGrafter"/>
</dbReference>
<dbReference type="GO" id="GO:0061651">
    <property type="term" value="F:Atg12 conjugating enzyme activity"/>
    <property type="evidence" value="ECO:0007669"/>
    <property type="project" value="TreeGrafter"/>
</dbReference>
<dbReference type="GO" id="GO:0005829">
    <property type="term" value="C:cytosol"/>
    <property type="evidence" value="ECO:0007669"/>
    <property type="project" value="TreeGrafter"/>
</dbReference>
<keyword evidence="4" id="KW-0833">Ubl conjugation pathway</keyword>
<dbReference type="Pfam" id="PF03987">
    <property type="entry name" value="Autophagy_act_C"/>
    <property type="match status" value="1"/>
</dbReference>
<protein>
    <recommendedName>
        <fullName evidence="2">Ubiquitin-like-conjugating enzyme ATG10</fullName>
    </recommendedName>
    <alternativeName>
        <fullName evidence="7">Autophagy-related protein 10</fullName>
    </alternativeName>
</protein>
<proteinExistence type="inferred from homology"/>
<sequence length="224" mass="24618">MAATLTRLQFETACKAYIDKHNARTHGDLSLQAVHPDSWTWHEHALAPHLGYMSRSVLISVNAEPRSSHEDDEGWLEAPETVDDVAVFSESDIVTARQSVVYSATFQVPAFYFTMHHSNGTPLTLMEIVSSPLLRSSSILGTETTSFAVSDPGSNFPLLSQGEHPVLGTPSWYLHPCHTAEAVEEIMLEVESVGLAEESRLQRCIEAWFTVLGQMVDLAPGSVP</sequence>
<dbReference type="EMBL" id="KV427605">
    <property type="protein sequence ID" value="KZT12721.1"/>
    <property type="molecule type" value="Genomic_DNA"/>
</dbReference>
<keyword evidence="5" id="KW-0813">Transport</keyword>
<evidence type="ECO:0000256" key="4">
    <source>
        <dbReference type="ARBA" id="ARBA00022786"/>
    </source>
</evidence>
<keyword evidence="6" id="KW-0072">Autophagy</keyword>
<evidence type="ECO:0000256" key="3">
    <source>
        <dbReference type="ARBA" id="ARBA00022679"/>
    </source>
</evidence>
<comment type="similarity">
    <text evidence="1">Belongs to the ATG10 family.</text>
</comment>
<evidence type="ECO:0000256" key="5">
    <source>
        <dbReference type="ARBA" id="ARBA00022927"/>
    </source>
</evidence>
<dbReference type="PANTHER" id="PTHR14957">
    <property type="entry name" value="UBIQUITIN-LIKE-CONJUGATING ENZYME ATG10"/>
    <property type="match status" value="1"/>
</dbReference>
<keyword evidence="3" id="KW-0808">Transferase</keyword>
<dbReference type="Gene3D" id="3.30.1460.50">
    <property type="match status" value="1"/>
</dbReference>
<dbReference type="InParanoid" id="A0A165I8C4"/>
<evidence type="ECO:0000256" key="7">
    <source>
        <dbReference type="ARBA" id="ARBA00029833"/>
    </source>
</evidence>
<evidence type="ECO:0000256" key="1">
    <source>
        <dbReference type="ARBA" id="ARBA00005696"/>
    </source>
</evidence>
<dbReference type="GO" id="GO:0000045">
    <property type="term" value="P:autophagosome assembly"/>
    <property type="evidence" value="ECO:0007669"/>
    <property type="project" value="TreeGrafter"/>
</dbReference>
<dbReference type="GeneID" id="63822411"/>
<dbReference type="Proteomes" id="UP000076871">
    <property type="component" value="Unassembled WGS sequence"/>
</dbReference>
<dbReference type="RefSeq" id="XP_040770231.1">
    <property type="nucleotide sequence ID" value="XM_040905381.1"/>
</dbReference>
<keyword evidence="5" id="KW-0653">Protein transport</keyword>
<keyword evidence="9" id="KW-1185">Reference proteome</keyword>
<name>A0A165I8C4_9APHY</name>
<dbReference type="GO" id="GO:0000422">
    <property type="term" value="P:autophagy of mitochondrion"/>
    <property type="evidence" value="ECO:0007669"/>
    <property type="project" value="TreeGrafter"/>
</dbReference>
<evidence type="ECO:0000313" key="9">
    <source>
        <dbReference type="Proteomes" id="UP000076871"/>
    </source>
</evidence>
<accession>A0A165I8C4</accession>
<gene>
    <name evidence="8" type="ORF">LAESUDRAFT_668604</name>
</gene>
<evidence type="ECO:0000256" key="6">
    <source>
        <dbReference type="ARBA" id="ARBA00023006"/>
    </source>
</evidence>
<dbReference type="GO" id="GO:0015031">
    <property type="term" value="P:protein transport"/>
    <property type="evidence" value="ECO:0007669"/>
    <property type="project" value="UniProtKB-KW"/>
</dbReference>
<evidence type="ECO:0000256" key="2">
    <source>
        <dbReference type="ARBA" id="ARBA00021099"/>
    </source>
</evidence>
<dbReference type="STRING" id="1314785.A0A165I8C4"/>
<dbReference type="PANTHER" id="PTHR14957:SF1">
    <property type="entry name" value="UBIQUITIN-LIKE-CONJUGATING ENZYME ATG10"/>
    <property type="match status" value="1"/>
</dbReference>
<evidence type="ECO:0000313" key="8">
    <source>
        <dbReference type="EMBL" id="KZT12721.1"/>
    </source>
</evidence>